<organism evidence="2 3">
    <name type="scientific">Propionicimonas paludicola</name>
    <dbReference type="NCBI Taxonomy" id="185243"/>
    <lineage>
        <taxon>Bacteria</taxon>
        <taxon>Bacillati</taxon>
        <taxon>Actinomycetota</taxon>
        <taxon>Actinomycetes</taxon>
        <taxon>Propionibacteriales</taxon>
        <taxon>Nocardioidaceae</taxon>
        <taxon>Propionicimonas</taxon>
    </lineage>
</organism>
<dbReference type="OrthoDB" id="9803532at2"/>
<comment type="caution">
    <text evidence="2">The sequence shown here is derived from an EMBL/GenBank/DDBJ whole genome shotgun (WGS) entry which is preliminary data.</text>
</comment>
<dbReference type="InterPro" id="IPR051680">
    <property type="entry name" value="ATP-dep_Glu-Cys_Ligase-2"/>
</dbReference>
<accession>A0A2A9CSD7</accession>
<feature type="domain" description="DUF403" evidence="1">
    <location>
        <begin position="1"/>
        <end position="296"/>
    </location>
</feature>
<dbReference type="Pfam" id="PF04168">
    <property type="entry name" value="Alpha-E"/>
    <property type="match status" value="1"/>
</dbReference>
<name>A0A2A9CSD7_9ACTN</name>
<gene>
    <name evidence="2" type="ORF">ATK74_1541</name>
</gene>
<dbReference type="AlphaFoldDB" id="A0A2A9CSD7"/>
<evidence type="ECO:0000259" key="1">
    <source>
        <dbReference type="Pfam" id="PF04168"/>
    </source>
</evidence>
<protein>
    <submittedName>
        <fullName evidence="2">Putative alpha-E superfamily protein</fullName>
    </submittedName>
</protein>
<dbReference type="Proteomes" id="UP000226079">
    <property type="component" value="Unassembled WGS sequence"/>
</dbReference>
<dbReference type="InterPro" id="IPR007296">
    <property type="entry name" value="DUF403"/>
</dbReference>
<dbReference type="EMBL" id="PDJC01000001">
    <property type="protein sequence ID" value="PFG16985.1"/>
    <property type="molecule type" value="Genomic_DNA"/>
</dbReference>
<keyword evidence="3" id="KW-1185">Reference proteome</keyword>
<dbReference type="PANTHER" id="PTHR34595:SF7">
    <property type="entry name" value="SLL1039 PROTEIN"/>
    <property type="match status" value="1"/>
</dbReference>
<evidence type="ECO:0000313" key="2">
    <source>
        <dbReference type="EMBL" id="PFG16985.1"/>
    </source>
</evidence>
<dbReference type="PANTHER" id="PTHR34595">
    <property type="entry name" value="BLR5612 PROTEIN"/>
    <property type="match status" value="1"/>
</dbReference>
<evidence type="ECO:0000313" key="3">
    <source>
        <dbReference type="Proteomes" id="UP000226079"/>
    </source>
</evidence>
<reference evidence="2 3" key="1">
    <citation type="submission" date="2017-10" db="EMBL/GenBank/DDBJ databases">
        <title>Sequencing the genomes of 1000 actinobacteria strains.</title>
        <authorList>
            <person name="Klenk H.-P."/>
        </authorList>
    </citation>
    <scope>NUCLEOTIDE SEQUENCE [LARGE SCALE GENOMIC DNA]</scope>
    <source>
        <strain evidence="2 3">DSM 15597</strain>
    </source>
</reference>
<sequence length="308" mass="33586">MLSRIAESLFWIGRYLERAEDTCRIVEVHLQLLLDDPSVDQDDAALTLLAVMGAPSLEAADTTEVLRLLSYDPTSPCSIAAALGGAREAARRARETVSIEMWEAINTTWNSVKGGRLQRMRPASAFRHVRERCAVISGTADQTMSHDEGWLFLALGRSIERVDMTARLISTAHITAGTQSSWNNVLRGCGAHHAFVRSYGGVTTDTDAAEFVLLDRLFPRSVVHSLAAAEAALAELNLASGRRAGYEDESTRLLGTARSALEYRAPGRILEDLPARMTELQRTCNQASEAITERYFSSSAAASWSGGN</sequence>
<proteinExistence type="predicted"/>
<dbReference type="RefSeq" id="WP_098460463.1">
    <property type="nucleotide sequence ID" value="NZ_PDJC01000001.1"/>
</dbReference>